<name>A0A8S5LAW7_9CAUD</name>
<dbReference type="Pfam" id="PF10902">
    <property type="entry name" value="WYL_2"/>
    <property type="match status" value="1"/>
</dbReference>
<accession>A0A8S5LAW7</accession>
<protein>
    <submittedName>
        <fullName evidence="1">Sm-like SH3 beta-barrel fold protein</fullName>
    </submittedName>
</protein>
<organism evidence="1">
    <name type="scientific">Siphoviridae sp. ctazQ13</name>
    <dbReference type="NCBI Taxonomy" id="2823587"/>
    <lineage>
        <taxon>Viruses</taxon>
        <taxon>Duplodnaviria</taxon>
        <taxon>Heunggongvirae</taxon>
        <taxon>Uroviricota</taxon>
        <taxon>Caudoviricetes</taxon>
    </lineage>
</organism>
<dbReference type="EMBL" id="BK014670">
    <property type="protein sequence ID" value="DAD67148.1"/>
    <property type="molecule type" value="Genomic_DNA"/>
</dbReference>
<reference evidence="1" key="1">
    <citation type="journal article" date="2021" name="Proc. Natl. Acad. Sci. U.S.A.">
        <title>A Catalog of Tens of Thousands of Viruses from Human Metagenomes Reveals Hidden Associations with Chronic Diseases.</title>
        <authorList>
            <person name="Tisza M.J."/>
            <person name="Buck C.B."/>
        </authorList>
    </citation>
    <scope>NUCLEOTIDE SEQUENCE</scope>
    <source>
        <strain evidence="1">CtazQ13</strain>
    </source>
</reference>
<proteinExistence type="predicted"/>
<sequence length="112" mass="12776">MATTFKNTMREVMTDAWRMFRITGESFAACLKRAWQLAKLAKAMKTKVVQFFYVKASTGELRQAFGTLQASVIDGLVKGTGRKANENLMTYYDQEAQGFRSFKKFNLVKVIL</sequence>
<dbReference type="InterPro" id="IPR024401">
    <property type="entry name" value="WYL_prot"/>
</dbReference>
<evidence type="ECO:0000313" key="1">
    <source>
        <dbReference type="EMBL" id="DAD67148.1"/>
    </source>
</evidence>